<keyword evidence="3" id="KW-1185">Reference proteome</keyword>
<name>A0A5Q3QHM5_9PSEU</name>
<proteinExistence type="inferred from homology"/>
<evidence type="ECO:0000313" key="3">
    <source>
        <dbReference type="Proteomes" id="UP000371041"/>
    </source>
</evidence>
<reference evidence="3" key="1">
    <citation type="submission" date="2019-11" db="EMBL/GenBank/DDBJ databases">
        <title>The complete genome sequence of Saccharopolyspora sp. E2A.</title>
        <authorList>
            <person name="Zhang G."/>
        </authorList>
    </citation>
    <scope>NUCLEOTIDE SEQUENCE [LARGE SCALE GENOMIC DNA]</scope>
    <source>
        <strain evidence="3">E2A</strain>
    </source>
</reference>
<dbReference type="KEGG" id="sace:GIY23_13125"/>
<accession>A0A5Q3QHM5</accession>
<evidence type="ECO:0000313" key="2">
    <source>
        <dbReference type="EMBL" id="QGK70337.1"/>
    </source>
</evidence>
<dbReference type="AlphaFoldDB" id="A0A5Q3QHM5"/>
<keyword evidence="2" id="KW-0808">Transferase</keyword>
<dbReference type="SUPFAM" id="SSF100950">
    <property type="entry name" value="NagB/RpiA/CoA transferase-like"/>
    <property type="match status" value="1"/>
</dbReference>
<organism evidence="2 3">
    <name type="scientific">Allosaccharopolyspora coralli</name>
    <dbReference type="NCBI Taxonomy" id="2665642"/>
    <lineage>
        <taxon>Bacteria</taxon>
        <taxon>Bacillati</taxon>
        <taxon>Actinomycetota</taxon>
        <taxon>Actinomycetes</taxon>
        <taxon>Pseudonocardiales</taxon>
        <taxon>Pseudonocardiaceae</taxon>
        <taxon>Allosaccharopolyspora</taxon>
    </lineage>
</organism>
<protein>
    <submittedName>
        <fullName evidence="2">Acyl CoA--acetate/3-ketoacid CoA transferase subunit alpha</fullName>
    </submittedName>
</protein>
<dbReference type="GO" id="GO:0008410">
    <property type="term" value="F:CoA-transferase activity"/>
    <property type="evidence" value="ECO:0007669"/>
    <property type="project" value="InterPro"/>
</dbReference>
<dbReference type="Gene3D" id="3.40.1080.10">
    <property type="entry name" value="Glutaconate Coenzyme A-transferase"/>
    <property type="match status" value="1"/>
</dbReference>
<comment type="similarity">
    <text evidence="1">Belongs to the 3-oxoacid CoA-transferase subunit B family.</text>
</comment>
<dbReference type="EMBL" id="CP045929">
    <property type="protein sequence ID" value="QGK70337.1"/>
    <property type="molecule type" value="Genomic_DNA"/>
</dbReference>
<dbReference type="PANTHER" id="PTHR43293">
    <property type="entry name" value="ACETATE COA-TRANSFERASE YDIF"/>
    <property type="match status" value="1"/>
</dbReference>
<dbReference type="Pfam" id="PF01144">
    <property type="entry name" value="CoA_trans"/>
    <property type="match status" value="1"/>
</dbReference>
<dbReference type="InterPro" id="IPR004165">
    <property type="entry name" value="CoA_trans_fam_I"/>
</dbReference>
<evidence type="ECO:0000256" key="1">
    <source>
        <dbReference type="ARBA" id="ARBA00007047"/>
    </source>
</evidence>
<dbReference type="InterPro" id="IPR037171">
    <property type="entry name" value="NagB/RpiA_transferase-like"/>
</dbReference>
<dbReference type="PANTHER" id="PTHR43293:SF3">
    <property type="entry name" value="CHOLESTEROL RING-CLEAVING HYDROLASE IPDB SUBUNIT"/>
    <property type="match status" value="1"/>
</dbReference>
<dbReference type="Proteomes" id="UP000371041">
    <property type="component" value="Chromosome"/>
</dbReference>
<dbReference type="Gene3D" id="3.30.30.40">
    <property type="match status" value="1"/>
</dbReference>
<dbReference type="SMART" id="SM00882">
    <property type="entry name" value="CoA_trans"/>
    <property type="match status" value="1"/>
</dbReference>
<gene>
    <name evidence="2" type="ORF">GIY23_13125</name>
</gene>
<sequence length="297" mass="32192">MTVQDRSTTVDGVVSRLRDGMTIGIGGWGSRRKPMALVRAILRSELRDLTLVSYGGPDVGLLAAAGKLRKVVYGFVSLDSVPLDPHFRAARQRGELDVAEYDEGMVLAGLRAAAARLPFLPTRAGLGSDVMALNPGLTTVTSPYADGEELVAMPALELDVALVHMNRADRAGNGQYLGPDPYFDDLFCAAAAEAYVSCEQLVSTEELLHTGPLPSLLLDRTHTTGVVETPNGAHFTSCVPDHERDEPFQRQYAASGKSAEAWQEFRERFLSGDESDYQQAVDAFHAGATERQEARVR</sequence>